<gene>
    <name evidence="1" type="ORF">GOALK_118_00130</name>
</gene>
<comment type="caution">
    <text evidence="1">The sequence shown here is derived from an EMBL/GenBank/DDBJ whole genome shotgun (WGS) entry which is preliminary data.</text>
</comment>
<evidence type="ECO:0008006" key="3">
    <source>
        <dbReference type="Google" id="ProtNLM"/>
    </source>
</evidence>
<dbReference type="GO" id="GO:0016491">
    <property type="term" value="F:oxidoreductase activity"/>
    <property type="evidence" value="ECO:0007669"/>
    <property type="project" value="InterPro"/>
</dbReference>
<dbReference type="AlphaFoldDB" id="F9W235"/>
<organism evidence="1 2">
    <name type="scientific">Gordonia alkanivorans NBRC 16433</name>
    <dbReference type="NCBI Taxonomy" id="1027371"/>
    <lineage>
        <taxon>Bacteria</taxon>
        <taxon>Bacillati</taxon>
        <taxon>Actinomycetota</taxon>
        <taxon>Actinomycetes</taxon>
        <taxon>Mycobacteriales</taxon>
        <taxon>Gordoniaceae</taxon>
        <taxon>Gordonia</taxon>
    </lineage>
</organism>
<evidence type="ECO:0000313" key="1">
    <source>
        <dbReference type="EMBL" id="GAA14895.1"/>
    </source>
</evidence>
<dbReference type="STRING" id="1027371.GOALK_118_00130"/>
<dbReference type="SUPFAM" id="SSF47240">
    <property type="entry name" value="Ferritin-like"/>
    <property type="match status" value="1"/>
</dbReference>
<dbReference type="InterPro" id="IPR009078">
    <property type="entry name" value="Ferritin-like_SF"/>
</dbReference>
<dbReference type="eggNOG" id="COG3396">
    <property type="taxonomic scope" value="Bacteria"/>
</dbReference>
<reference evidence="1 2" key="1">
    <citation type="submission" date="2011-05" db="EMBL/GenBank/DDBJ databases">
        <title>Whole genome shotgun sequence of Gordonia alkanivorans NBRC 16433.</title>
        <authorList>
            <person name="Hosoyama A."/>
            <person name="Nakamura S."/>
            <person name="Takarada H."/>
            <person name="Tsuchikane K."/>
            <person name="Yamazaki S."/>
            <person name="Fujita N."/>
        </authorList>
    </citation>
    <scope>NUCLEOTIDE SEQUENCE [LARGE SCALE GENOMIC DNA]</scope>
    <source>
        <strain evidence="1 2">NBRC 16433</strain>
    </source>
</reference>
<sequence length="353" mass="39705">MSFTNGDIVTIEAAPTAGRGTIADRPNVVNLAGASSTTARNVGDRQKTAQRLLRSTADRAYDGELDIDWDAEIAPDKKWIADHRQTLYGSRLWNKLSEEQRNTLGKHEMVAILSYGIFAEVMLSTMLLRTVIESNELVDDHSRYALAEVAEETRHSTMFGRAINKAGVAPYKMPKAVGVNLMTRMAGFIPRGPAVLAGTLLIEEVLDRLQREMMNDADLQPHMRQLMKIHVLEEARHITYAREELVRAIQDRGRVSNAFHRGLFAFQHLMLQPMIVNPGVYRSVGIHPLRGFLAAFTSDHYRENAIFVSEPLLRFLYDVGMIKGRFTTRLFKMSRALPGDMLDEINRVAARAA</sequence>
<accession>F9W235</accession>
<proteinExistence type="predicted"/>
<dbReference type="InterPro" id="IPR012348">
    <property type="entry name" value="RNR-like"/>
</dbReference>
<dbReference type="Proteomes" id="UP000003558">
    <property type="component" value="Unassembled WGS sequence"/>
</dbReference>
<dbReference type="RefSeq" id="WP_006360961.1">
    <property type="nucleotide sequence ID" value="NZ_BACI01000118.1"/>
</dbReference>
<protein>
    <recommendedName>
        <fullName evidence="3">p-aminobenzoate N-oxygenase AurF</fullName>
    </recommendedName>
</protein>
<dbReference type="Gene3D" id="1.10.620.20">
    <property type="entry name" value="Ribonucleotide Reductase, subunit A"/>
    <property type="match status" value="1"/>
</dbReference>
<dbReference type="EMBL" id="BACI01000118">
    <property type="protein sequence ID" value="GAA14895.1"/>
    <property type="molecule type" value="Genomic_DNA"/>
</dbReference>
<dbReference type="Pfam" id="PF11583">
    <property type="entry name" value="AurF"/>
    <property type="match status" value="1"/>
</dbReference>
<evidence type="ECO:0000313" key="2">
    <source>
        <dbReference type="Proteomes" id="UP000003558"/>
    </source>
</evidence>
<name>F9W235_9ACTN</name>
<dbReference type="InterPro" id="IPR025859">
    <property type="entry name" value="AurF/CmlI"/>
</dbReference>